<name>A0A1I1WMW6_9ACTN</name>
<dbReference type="STRING" id="1798228.SAMN05216574_101455"/>
<dbReference type="Proteomes" id="UP000198589">
    <property type="component" value="Unassembled WGS sequence"/>
</dbReference>
<dbReference type="EMBL" id="FOND01000001">
    <property type="protein sequence ID" value="SFD96422.1"/>
    <property type="molecule type" value="Genomic_DNA"/>
</dbReference>
<dbReference type="RefSeq" id="WP_175527048.1">
    <property type="nucleotide sequence ID" value="NZ_FOND01000001.1"/>
</dbReference>
<sequence length="358" mass="37839">MIDAPGAIEHCYAQGWTDGLPVVPCGQDQLDAMLARVDRDPDDVLLEMPQLNRAVTVRLAAVNAVMAGCLPEYFPVVVAAWDSLREEGYARKGIWQSTTGTAALLLVNGPVRGEIGINSQGNLFGQGFRANATIGRAVRLTAMNALGLRPHELDQATQGTPAKYTACIGENEEESPWAPLHVDCGLAPQDSAVTAMTIRSTVHIEARHTAVAEQLLHDIAGTAARTGALLHQSVSVCVVLCPEHAHLLADAGWTKRDVSAFVHEQSFLSREQLDRVGKGAVSAISRWRVPADHPDAVVDTAADPARAGAYALTSPEAVLVVVAGASNSGVSAVVETFGPRGGRPAVTPVPPTRQETPR</sequence>
<feature type="region of interest" description="Disordered" evidence="1">
    <location>
        <begin position="339"/>
        <end position="358"/>
    </location>
</feature>
<dbReference type="AlphaFoldDB" id="A0A1I1WMW6"/>
<accession>A0A1I1WMW6</accession>
<gene>
    <name evidence="2" type="ORF">SAMN05216574_101455</name>
</gene>
<protein>
    <submittedName>
        <fullName evidence="2">Uncharacterized protein</fullName>
    </submittedName>
</protein>
<evidence type="ECO:0000313" key="3">
    <source>
        <dbReference type="Proteomes" id="UP000198589"/>
    </source>
</evidence>
<organism evidence="2 3">
    <name type="scientific">Blastococcus tunisiensis</name>
    <dbReference type="NCBI Taxonomy" id="1798228"/>
    <lineage>
        <taxon>Bacteria</taxon>
        <taxon>Bacillati</taxon>
        <taxon>Actinomycetota</taxon>
        <taxon>Actinomycetes</taxon>
        <taxon>Geodermatophilales</taxon>
        <taxon>Geodermatophilaceae</taxon>
        <taxon>Blastococcus</taxon>
    </lineage>
</organism>
<reference evidence="3" key="1">
    <citation type="submission" date="2016-10" db="EMBL/GenBank/DDBJ databases">
        <authorList>
            <person name="Varghese N."/>
            <person name="Submissions S."/>
        </authorList>
    </citation>
    <scope>NUCLEOTIDE SEQUENCE [LARGE SCALE GENOMIC DNA]</scope>
    <source>
        <strain evidence="3">DSM 46838</strain>
    </source>
</reference>
<keyword evidence="3" id="KW-1185">Reference proteome</keyword>
<proteinExistence type="predicted"/>
<evidence type="ECO:0000313" key="2">
    <source>
        <dbReference type="EMBL" id="SFD96422.1"/>
    </source>
</evidence>
<evidence type="ECO:0000256" key="1">
    <source>
        <dbReference type="SAM" id="MobiDB-lite"/>
    </source>
</evidence>